<dbReference type="AlphaFoldDB" id="A0A8K0V404"/>
<dbReference type="PANTHER" id="PTHR46246:SF1">
    <property type="entry name" value="GUANOSINE-3',5'-BIS(DIPHOSPHATE) 3'-PYROPHOSPHOHYDROLASE MESH1"/>
    <property type="match status" value="1"/>
</dbReference>
<comment type="caution">
    <text evidence="2">The sequence shown here is derived from an EMBL/GenBank/DDBJ whole genome shotgun (WGS) entry which is preliminary data.</text>
</comment>
<dbReference type="GO" id="GO:0008893">
    <property type="term" value="F:guanosine-3',5'-bis(diphosphate) 3'-diphosphatase activity"/>
    <property type="evidence" value="ECO:0007669"/>
    <property type="project" value="TreeGrafter"/>
</dbReference>
<evidence type="ECO:0000313" key="3">
    <source>
        <dbReference type="Proteomes" id="UP000659047"/>
    </source>
</evidence>
<dbReference type="EMBL" id="JAEPBH010000047">
    <property type="protein sequence ID" value="MBK4716648.1"/>
    <property type="molecule type" value="Genomic_DNA"/>
</dbReference>
<protein>
    <submittedName>
        <fullName evidence="2">Bifunctional (P)ppGpp synthetase/guanosine-3',5'-bis(Diphosphate) 3'-pyrophosphohydrolase</fullName>
    </submittedName>
</protein>
<dbReference type="InterPro" id="IPR003607">
    <property type="entry name" value="HD/PDEase_dom"/>
</dbReference>
<accession>A0A8K0V404</accession>
<organism evidence="2 3">
    <name type="scientific">Tenebrionibacter intestinalis</name>
    <dbReference type="NCBI Taxonomy" id="2799638"/>
    <lineage>
        <taxon>Bacteria</taxon>
        <taxon>Pseudomonadati</taxon>
        <taxon>Pseudomonadota</taxon>
        <taxon>Gammaproteobacteria</taxon>
        <taxon>Enterobacterales</taxon>
        <taxon>Enterobacteriaceae</taxon>
        <taxon>Tenebrionibacter/Tenebrionicola group</taxon>
        <taxon>Tenebrionibacter</taxon>
    </lineage>
</organism>
<keyword evidence="3" id="KW-1185">Reference proteome</keyword>
<dbReference type="PANTHER" id="PTHR46246">
    <property type="entry name" value="GUANOSINE-3',5'-BIS(DIPHOSPHATE) 3'-PYROPHOSPHOHYDROLASE MESH1"/>
    <property type="match status" value="1"/>
</dbReference>
<gene>
    <name evidence="2" type="ORF">JJB97_15175</name>
</gene>
<evidence type="ECO:0000313" key="2">
    <source>
        <dbReference type="EMBL" id="MBK4716648.1"/>
    </source>
</evidence>
<dbReference type="SUPFAM" id="SSF109604">
    <property type="entry name" value="HD-domain/PDEase-like"/>
    <property type="match status" value="1"/>
</dbReference>
<feature type="domain" description="HD/PDEase" evidence="1">
    <location>
        <begin position="27"/>
        <end position="137"/>
    </location>
</feature>
<name>A0A8K0V404_9ENTR</name>
<dbReference type="Proteomes" id="UP000659047">
    <property type="component" value="Unassembled WGS sequence"/>
</dbReference>
<dbReference type="Pfam" id="PF13328">
    <property type="entry name" value="HD_4"/>
    <property type="match status" value="1"/>
</dbReference>
<reference evidence="2" key="1">
    <citation type="submission" date="2021-01" db="EMBL/GenBank/DDBJ databases">
        <title>Intestinitalea alba gen. nov., sp. nov., a novel genus of the family Enterobacteriaceae, isolated from the gut of the plastic-eating mealworm Tenebrio molitor L.</title>
        <authorList>
            <person name="Yang Y."/>
        </authorList>
    </citation>
    <scope>NUCLEOTIDE SEQUENCE</scope>
    <source>
        <strain evidence="2">BIT-L3</strain>
    </source>
</reference>
<dbReference type="InterPro" id="IPR052194">
    <property type="entry name" value="MESH1"/>
</dbReference>
<proteinExistence type="predicted"/>
<sequence>MMLPLEERARRYASQAHAAQGRRRKYTAEPYIMHPAAVAKLVRSVLPEDEAALAAAWLHDTIEDTAATPADIAARFGHEVARLVMMVTNPTAPPGLNRAQRKRLNFAHTARACSRAQTIKLADIIDNTREILLYDPAFARLYLLEKQIQLQGLSQGDARLRHTAVNIITNSMARLMGPPWCVSAAWFSKKALEYL</sequence>
<evidence type="ECO:0000259" key="1">
    <source>
        <dbReference type="SMART" id="SM00471"/>
    </source>
</evidence>
<dbReference type="SMART" id="SM00471">
    <property type="entry name" value="HDc"/>
    <property type="match status" value="1"/>
</dbReference>
<dbReference type="Gene3D" id="1.10.3210.10">
    <property type="entry name" value="Hypothetical protein af1432"/>
    <property type="match status" value="1"/>
</dbReference>